<sequence>MPHVVALYRYPVKGFTPERCEVVTVLDEGRMVGDRVFGIRFANSGVMDDAWSKKHEFVALVNTPGIARLQLRFDHKALRLCISLEGTVLANETLDEKGRKNIAAAIENYVLKLDENPLSSHPDRLPLRLVGDGVAPRYQDNEAGQITLHGRASLAAVGTAVGDKDLSELRFRSNIVIDGLEAWEEQSWVGRKIRIGQVNFDVVMPKTRCLATQANPDSGNRDLPILKTLTHAFSQEKPTFAIAMVTRGAGGQVHVGDKVSLLD</sequence>
<evidence type="ECO:0000313" key="3">
    <source>
        <dbReference type="Proteomes" id="UP000240010"/>
    </source>
</evidence>
<feature type="domain" description="MOSC" evidence="1">
    <location>
        <begin position="115"/>
        <end position="262"/>
    </location>
</feature>
<dbReference type="AlphaFoldDB" id="A0A2S6HLA1"/>
<dbReference type="Pfam" id="PF03476">
    <property type="entry name" value="MOSC_N"/>
    <property type="match status" value="1"/>
</dbReference>
<dbReference type="EMBL" id="PTIZ01000001">
    <property type="protein sequence ID" value="PPK78141.1"/>
    <property type="molecule type" value="Genomic_DNA"/>
</dbReference>
<dbReference type="InterPro" id="IPR011037">
    <property type="entry name" value="Pyrv_Knase-like_insert_dom_sf"/>
</dbReference>
<dbReference type="GO" id="GO:0003824">
    <property type="term" value="F:catalytic activity"/>
    <property type="evidence" value="ECO:0007669"/>
    <property type="project" value="InterPro"/>
</dbReference>
<dbReference type="InterPro" id="IPR005302">
    <property type="entry name" value="MoCF_Sase_C"/>
</dbReference>
<comment type="caution">
    <text evidence="2">The sequence shown here is derived from an EMBL/GenBank/DDBJ whole genome shotgun (WGS) entry which is preliminary data.</text>
</comment>
<dbReference type="InterPro" id="IPR005303">
    <property type="entry name" value="MOCOS_middle"/>
</dbReference>
<dbReference type="PROSITE" id="PS51340">
    <property type="entry name" value="MOSC"/>
    <property type="match status" value="1"/>
</dbReference>
<reference evidence="2 3" key="1">
    <citation type="submission" date="2018-02" db="EMBL/GenBank/DDBJ databases">
        <title>Subsurface microbial communities from deep shales in Ohio and West Virginia, USA.</title>
        <authorList>
            <person name="Wrighton K."/>
        </authorList>
    </citation>
    <scope>NUCLEOTIDE SEQUENCE [LARGE SCALE GENOMIC DNA]</scope>
    <source>
        <strain evidence="2 3">OWC-DMM</strain>
    </source>
</reference>
<evidence type="ECO:0000313" key="2">
    <source>
        <dbReference type="EMBL" id="PPK78141.1"/>
    </source>
</evidence>
<dbReference type="Gene3D" id="2.40.33.20">
    <property type="entry name" value="PK beta-barrel domain-like"/>
    <property type="match status" value="1"/>
</dbReference>
<organism evidence="2 3">
    <name type="scientific">Methylobacter tundripaludum</name>
    <dbReference type="NCBI Taxonomy" id="173365"/>
    <lineage>
        <taxon>Bacteria</taxon>
        <taxon>Pseudomonadati</taxon>
        <taxon>Pseudomonadota</taxon>
        <taxon>Gammaproteobacteria</taxon>
        <taxon>Methylococcales</taxon>
        <taxon>Methylococcaceae</taxon>
        <taxon>Methylobacter</taxon>
    </lineage>
</organism>
<name>A0A2S6HLA1_9GAMM</name>
<evidence type="ECO:0000259" key="1">
    <source>
        <dbReference type="PROSITE" id="PS51340"/>
    </source>
</evidence>
<gene>
    <name evidence="2" type="ORF">B0F87_101523</name>
</gene>
<dbReference type="RefSeq" id="WP_104427495.1">
    <property type="nucleotide sequence ID" value="NZ_PTIZ01000001.1"/>
</dbReference>
<dbReference type="GO" id="GO:0030151">
    <property type="term" value="F:molybdenum ion binding"/>
    <property type="evidence" value="ECO:0007669"/>
    <property type="project" value="InterPro"/>
</dbReference>
<proteinExistence type="predicted"/>
<dbReference type="SUPFAM" id="SSF50800">
    <property type="entry name" value="PK beta-barrel domain-like"/>
    <property type="match status" value="1"/>
</dbReference>
<accession>A0A2S6HLA1</accession>
<dbReference type="Pfam" id="PF03473">
    <property type="entry name" value="MOSC"/>
    <property type="match status" value="1"/>
</dbReference>
<dbReference type="Proteomes" id="UP000240010">
    <property type="component" value="Unassembled WGS sequence"/>
</dbReference>
<protein>
    <recommendedName>
        <fullName evidence="1">MOSC domain-containing protein</fullName>
    </recommendedName>
</protein>
<dbReference type="GO" id="GO:0030170">
    <property type="term" value="F:pyridoxal phosphate binding"/>
    <property type="evidence" value="ECO:0007669"/>
    <property type="project" value="InterPro"/>
</dbReference>